<proteinExistence type="predicted"/>
<dbReference type="EMBL" id="CP030104">
    <property type="protein sequence ID" value="AWX43103.1"/>
    <property type="molecule type" value="Genomic_DNA"/>
</dbReference>
<organism evidence="2 3">
    <name type="scientific">Flagellimonas maritima</name>
    <dbReference type="NCBI Taxonomy" id="1383885"/>
    <lineage>
        <taxon>Bacteria</taxon>
        <taxon>Pseudomonadati</taxon>
        <taxon>Bacteroidota</taxon>
        <taxon>Flavobacteriia</taxon>
        <taxon>Flavobacteriales</taxon>
        <taxon>Flavobacteriaceae</taxon>
        <taxon>Flagellimonas</taxon>
    </lineage>
</organism>
<reference evidence="2 3" key="1">
    <citation type="submission" date="2018-06" db="EMBL/GenBank/DDBJ databases">
        <title>Spongiibacterium sp. HME9304 Genome sequencing and assembly.</title>
        <authorList>
            <person name="Kang H."/>
            <person name="Kim H."/>
            <person name="Joh K."/>
        </authorList>
    </citation>
    <scope>NUCLEOTIDE SEQUENCE [LARGE SCALE GENOMIC DNA]</scope>
    <source>
        <strain evidence="2 3">HME9304</strain>
    </source>
</reference>
<dbReference type="KEGG" id="spon:HME9304_00090"/>
<dbReference type="OrthoDB" id="981524at2"/>
<dbReference type="AlphaFoldDB" id="A0A2Z4LMT0"/>
<feature type="transmembrane region" description="Helical" evidence="1">
    <location>
        <begin position="79"/>
        <end position="98"/>
    </location>
</feature>
<name>A0A2Z4LMT0_9FLAO</name>
<keyword evidence="3" id="KW-1185">Reference proteome</keyword>
<accession>A0A2Z4LMT0</accession>
<protein>
    <submittedName>
        <fullName evidence="2">Uncharacterized protein</fullName>
    </submittedName>
</protein>
<keyword evidence="1" id="KW-0812">Transmembrane</keyword>
<sequence length="176" mass="20458">MDKKKKNTFNTPEGYFESFHERLMDKMQGQEIRDAIAIIPKTDGFGVPDGYFENLDQKIISKTDQKQIKVIRLTSVKKLYYSAAAIAAIFILIFGITWNDQPQLSFDDLANAEIDSYFNTMEFGLSSYEIAEIMEVEEISMDDILETELNEENILEYLNENVEDIEDLNLEYNDYE</sequence>
<dbReference type="Proteomes" id="UP000248536">
    <property type="component" value="Chromosome"/>
</dbReference>
<keyword evidence="1" id="KW-0472">Membrane</keyword>
<evidence type="ECO:0000256" key="1">
    <source>
        <dbReference type="SAM" id="Phobius"/>
    </source>
</evidence>
<evidence type="ECO:0000313" key="2">
    <source>
        <dbReference type="EMBL" id="AWX43103.1"/>
    </source>
</evidence>
<gene>
    <name evidence="2" type="ORF">HME9304_00090</name>
</gene>
<keyword evidence="1" id="KW-1133">Transmembrane helix</keyword>
<evidence type="ECO:0000313" key="3">
    <source>
        <dbReference type="Proteomes" id="UP000248536"/>
    </source>
</evidence>
<dbReference type="RefSeq" id="WP_112376712.1">
    <property type="nucleotide sequence ID" value="NZ_CP030104.1"/>
</dbReference>